<dbReference type="SUPFAM" id="SSF55729">
    <property type="entry name" value="Acyl-CoA N-acyltransferases (Nat)"/>
    <property type="match status" value="1"/>
</dbReference>
<dbReference type="PANTHER" id="PTHR43617:SF20">
    <property type="entry name" value="N-ALPHA-ACETYLTRANSFERASE RIMI"/>
    <property type="match status" value="1"/>
</dbReference>
<dbReference type="Pfam" id="PF00583">
    <property type="entry name" value="Acetyltransf_1"/>
    <property type="match status" value="1"/>
</dbReference>
<sequence>MTDDLIDSGVRDARGRLVTLTAITDDNWRAVADVVPRDDQRDFVAPSAARYLLLSSREGEWTSLGVRADDDVVGHVMWGHDPDDGAHWVGGLVVDAPRQGEGLGRAAMTVLLRWLTAKPDCVRVRLSYQPENVAARKLYAALGFTELDVVEGDEVVAELVL</sequence>
<dbReference type="PANTHER" id="PTHR43617">
    <property type="entry name" value="L-AMINO ACID N-ACETYLTRANSFERASE"/>
    <property type="match status" value="1"/>
</dbReference>
<reference evidence="3" key="1">
    <citation type="journal article" date="2019" name="Int. J. Syst. Evol. Microbiol.">
        <title>The Global Catalogue of Microorganisms (GCM) 10K type strain sequencing project: providing services to taxonomists for standard genome sequencing and annotation.</title>
        <authorList>
            <consortium name="The Broad Institute Genomics Platform"/>
            <consortium name="The Broad Institute Genome Sequencing Center for Infectious Disease"/>
            <person name="Wu L."/>
            <person name="Ma J."/>
        </authorList>
    </citation>
    <scope>NUCLEOTIDE SEQUENCE [LARGE SCALE GENOMIC DNA]</scope>
    <source>
        <strain evidence="3">CGMCC 4.7367</strain>
    </source>
</reference>
<dbReference type="Proteomes" id="UP000605568">
    <property type="component" value="Unassembled WGS sequence"/>
</dbReference>
<evidence type="ECO:0000313" key="3">
    <source>
        <dbReference type="Proteomes" id="UP000605568"/>
    </source>
</evidence>
<dbReference type="PROSITE" id="PS51186">
    <property type="entry name" value="GNAT"/>
    <property type="match status" value="1"/>
</dbReference>
<dbReference type="Gene3D" id="3.40.630.30">
    <property type="match status" value="1"/>
</dbReference>
<dbReference type="InterPro" id="IPR050276">
    <property type="entry name" value="MshD_Acetyltransferase"/>
</dbReference>
<dbReference type="InterPro" id="IPR016181">
    <property type="entry name" value="Acyl_CoA_acyltransferase"/>
</dbReference>
<dbReference type="EMBL" id="BNAR01000005">
    <property type="protein sequence ID" value="GHH42766.1"/>
    <property type="molecule type" value="Genomic_DNA"/>
</dbReference>
<gene>
    <name evidence="2" type="primary">bltD</name>
    <name evidence="2" type="ORF">GCM10017774_39660</name>
</gene>
<feature type="domain" description="N-acetyltransferase" evidence="1">
    <location>
        <begin position="18"/>
        <end position="161"/>
    </location>
</feature>
<proteinExistence type="predicted"/>
<dbReference type="RefSeq" id="WP_229904875.1">
    <property type="nucleotide sequence ID" value="NZ_BNAR01000005.1"/>
</dbReference>
<organism evidence="2 3">
    <name type="scientific">Lentzea cavernae</name>
    <dbReference type="NCBI Taxonomy" id="2020703"/>
    <lineage>
        <taxon>Bacteria</taxon>
        <taxon>Bacillati</taxon>
        <taxon>Actinomycetota</taxon>
        <taxon>Actinomycetes</taxon>
        <taxon>Pseudonocardiales</taxon>
        <taxon>Pseudonocardiaceae</taxon>
        <taxon>Lentzea</taxon>
    </lineage>
</organism>
<protein>
    <submittedName>
        <fullName evidence="2">Spermidine acetyltransferase</fullName>
    </submittedName>
</protein>
<dbReference type="CDD" id="cd04301">
    <property type="entry name" value="NAT_SF"/>
    <property type="match status" value="1"/>
</dbReference>
<comment type="caution">
    <text evidence="2">The sequence shown here is derived from an EMBL/GenBank/DDBJ whole genome shotgun (WGS) entry which is preliminary data.</text>
</comment>
<evidence type="ECO:0000259" key="1">
    <source>
        <dbReference type="PROSITE" id="PS51186"/>
    </source>
</evidence>
<evidence type="ECO:0000313" key="2">
    <source>
        <dbReference type="EMBL" id="GHH42766.1"/>
    </source>
</evidence>
<name>A0ABQ3MIF8_9PSEU</name>
<keyword evidence="3" id="KW-1185">Reference proteome</keyword>
<accession>A0ABQ3MIF8</accession>
<dbReference type="InterPro" id="IPR000182">
    <property type="entry name" value="GNAT_dom"/>
</dbReference>